<keyword evidence="5" id="KW-0804">Transcription</keyword>
<dbReference type="InterPro" id="IPR011006">
    <property type="entry name" value="CheY-like_superfamily"/>
</dbReference>
<dbReference type="GO" id="GO:0032993">
    <property type="term" value="C:protein-DNA complex"/>
    <property type="evidence" value="ECO:0007669"/>
    <property type="project" value="TreeGrafter"/>
</dbReference>
<evidence type="ECO:0000259" key="9">
    <source>
        <dbReference type="PROSITE" id="PS51755"/>
    </source>
</evidence>
<dbReference type="Pfam" id="PF00486">
    <property type="entry name" value="Trans_reg_C"/>
    <property type="match status" value="1"/>
</dbReference>
<dbReference type="PROSITE" id="PS51755">
    <property type="entry name" value="OMPR_PHOB"/>
    <property type="match status" value="1"/>
</dbReference>
<evidence type="ECO:0000313" key="10">
    <source>
        <dbReference type="EMBL" id="SHJ08014.1"/>
    </source>
</evidence>
<dbReference type="GO" id="GO:0000976">
    <property type="term" value="F:transcription cis-regulatory region binding"/>
    <property type="evidence" value="ECO:0007669"/>
    <property type="project" value="TreeGrafter"/>
</dbReference>
<organism evidence="10 11">
    <name type="scientific">Dethiosulfatibacter aminovorans DSM 17477</name>
    <dbReference type="NCBI Taxonomy" id="1121476"/>
    <lineage>
        <taxon>Bacteria</taxon>
        <taxon>Bacillati</taxon>
        <taxon>Bacillota</taxon>
        <taxon>Tissierellia</taxon>
        <taxon>Dethiosulfatibacter</taxon>
    </lineage>
</organism>
<dbReference type="FunFam" id="3.40.50.2300:FF:000001">
    <property type="entry name" value="DNA-binding response regulator PhoB"/>
    <property type="match status" value="1"/>
</dbReference>
<feature type="modified residue" description="4-aspartylphosphate" evidence="6">
    <location>
        <position position="54"/>
    </location>
</feature>
<keyword evidence="1 6" id="KW-0597">Phosphoprotein</keyword>
<dbReference type="OrthoDB" id="9790442at2"/>
<feature type="DNA-binding region" description="OmpR/PhoB-type" evidence="7">
    <location>
        <begin position="128"/>
        <end position="224"/>
    </location>
</feature>
<feature type="domain" description="OmpR/PhoB-type" evidence="9">
    <location>
        <begin position="128"/>
        <end position="224"/>
    </location>
</feature>
<dbReference type="InterPro" id="IPR039420">
    <property type="entry name" value="WalR-like"/>
</dbReference>
<accession>A0A1M6GDK0</accession>
<dbReference type="Pfam" id="PF00072">
    <property type="entry name" value="Response_reg"/>
    <property type="match status" value="1"/>
</dbReference>
<dbReference type="FunFam" id="1.10.10.10:FF:000018">
    <property type="entry name" value="DNA-binding response regulator ResD"/>
    <property type="match status" value="1"/>
</dbReference>
<evidence type="ECO:0000256" key="7">
    <source>
        <dbReference type="PROSITE-ProRule" id="PRU01091"/>
    </source>
</evidence>
<dbReference type="STRING" id="1121476.SAMN02745751_01707"/>
<dbReference type="RefSeq" id="WP_073049162.1">
    <property type="nucleotide sequence ID" value="NZ_FQZL01000010.1"/>
</dbReference>
<dbReference type="InterPro" id="IPR001867">
    <property type="entry name" value="OmpR/PhoB-type_DNA-bd"/>
</dbReference>
<dbReference type="Gene3D" id="1.10.10.10">
    <property type="entry name" value="Winged helix-like DNA-binding domain superfamily/Winged helix DNA-binding domain"/>
    <property type="match status" value="1"/>
</dbReference>
<dbReference type="CDD" id="cd00383">
    <property type="entry name" value="trans_reg_C"/>
    <property type="match status" value="1"/>
</dbReference>
<protein>
    <submittedName>
        <fullName evidence="10">DNA-binding response regulator, OmpR family, contains REC and winged-helix (WHTH) domain</fullName>
    </submittedName>
</protein>
<dbReference type="Proteomes" id="UP000184052">
    <property type="component" value="Unassembled WGS sequence"/>
</dbReference>
<evidence type="ECO:0000256" key="2">
    <source>
        <dbReference type="ARBA" id="ARBA00023012"/>
    </source>
</evidence>
<feature type="domain" description="Response regulatory" evidence="8">
    <location>
        <begin position="5"/>
        <end position="119"/>
    </location>
</feature>
<keyword evidence="2" id="KW-0902">Two-component regulatory system</keyword>
<dbReference type="SMART" id="SM00862">
    <property type="entry name" value="Trans_reg_C"/>
    <property type="match status" value="1"/>
</dbReference>
<dbReference type="InterPro" id="IPR036388">
    <property type="entry name" value="WH-like_DNA-bd_sf"/>
</dbReference>
<dbReference type="GO" id="GO:0006355">
    <property type="term" value="P:regulation of DNA-templated transcription"/>
    <property type="evidence" value="ECO:0007669"/>
    <property type="project" value="InterPro"/>
</dbReference>
<dbReference type="SUPFAM" id="SSF52172">
    <property type="entry name" value="CheY-like"/>
    <property type="match status" value="1"/>
</dbReference>
<dbReference type="PROSITE" id="PS50110">
    <property type="entry name" value="RESPONSE_REGULATORY"/>
    <property type="match status" value="1"/>
</dbReference>
<dbReference type="GO" id="GO:0005829">
    <property type="term" value="C:cytosol"/>
    <property type="evidence" value="ECO:0007669"/>
    <property type="project" value="TreeGrafter"/>
</dbReference>
<evidence type="ECO:0000313" key="11">
    <source>
        <dbReference type="Proteomes" id="UP000184052"/>
    </source>
</evidence>
<keyword evidence="3" id="KW-0805">Transcription regulation</keyword>
<name>A0A1M6GDK0_9FIRM</name>
<reference evidence="10 11" key="1">
    <citation type="submission" date="2016-11" db="EMBL/GenBank/DDBJ databases">
        <authorList>
            <person name="Jaros S."/>
            <person name="Januszkiewicz K."/>
            <person name="Wedrychowicz H."/>
        </authorList>
    </citation>
    <scope>NUCLEOTIDE SEQUENCE [LARGE SCALE GENOMIC DNA]</scope>
    <source>
        <strain evidence="10 11">DSM 17477</strain>
    </source>
</reference>
<keyword evidence="11" id="KW-1185">Reference proteome</keyword>
<dbReference type="GO" id="GO:0000156">
    <property type="term" value="F:phosphorelay response regulator activity"/>
    <property type="evidence" value="ECO:0007669"/>
    <property type="project" value="TreeGrafter"/>
</dbReference>
<evidence type="ECO:0000256" key="4">
    <source>
        <dbReference type="ARBA" id="ARBA00023125"/>
    </source>
</evidence>
<proteinExistence type="predicted"/>
<evidence type="ECO:0000256" key="5">
    <source>
        <dbReference type="ARBA" id="ARBA00023163"/>
    </source>
</evidence>
<evidence type="ECO:0000256" key="6">
    <source>
        <dbReference type="PROSITE-ProRule" id="PRU00169"/>
    </source>
</evidence>
<dbReference type="Gene3D" id="3.40.50.2300">
    <property type="match status" value="1"/>
</dbReference>
<dbReference type="PANTHER" id="PTHR48111">
    <property type="entry name" value="REGULATOR OF RPOS"/>
    <property type="match status" value="1"/>
</dbReference>
<dbReference type="PANTHER" id="PTHR48111:SF73">
    <property type="entry name" value="ALKALINE PHOSPHATASE SYNTHESIS TRANSCRIPTIONAL REGULATORY PROTEIN PHOP"/>
    <property type="match status" value="1"/>
</dbReference>
<evidence type="ECO:0000259" key="8">
    <source>
        <dbReference type="PROSITE" id="PS50110"/>
    </source>
</evidence>
<dbReference type="AlphaFoldDB" id="A0A1M6GDK0"/>
<evidence type="ECO:0000256" key="1">
    <source>
        <dbReference type="ARBA" id="ARBA00022553"/>
    </source>
</evidence>
<gene>
    <name evidence="10" type="ORF">SAMN02745751_01707</name>
</gene>
<dbReference type="SMART" id="SM00448">
    <property type="entry name" value="REC"/>
    <property type="match status" value="1"/>
</dbReference>
<dbReference type="InterPro" id="IPR001789">
    <property type="entry name" value="Sig_transdc_resp-reg_receiver"/>
</dbReference>
<dbReference type="Gene3D" id="6.10.250.690">
    <property type="match status" value="1"/>
</dbReference>
<keyword evidence="4 7" id="KW-0238">DNA-binding</keyword>
<sequence length="226" mass="26458">MYDVKLLVVEDDERIREILVKYMKKENFELDEASDGKKAIALLEDNKYDLAVLDVMLPDIDGWSILKHIREKNREMPVIMLTARAEEEDKLFGFELGADDYVTKPFSAKELLARVKVQLKKSRRSVVDSMMELGDIKINTEYRQVYVNDKAVELTPIEYSLLQYFADNLNIALTRDQILDNVWGYDYFGDERTVDTHVKRLRKKLLDEGDKIKTVRGHGYRMVVDR</sequence>
<evidence type="ECO:0000256" key="3">
    <source>
        <dbReference type="ARBA" id="ARBA00023015"/>
    </source>
</evidence>
<dbReference type="EMBL" id="FQZL01000010">
    <property type="protein sequence ID" value="SHJ08014.1"/>
    <property type="molecule type" value="Genomic_DNA"/>
</dbReference>
<dbReference type="CDD" id="cd17574">
    <property type="entry name" value="REC_OmpR"/>
    <property type="match status" value="1"/>
</dbReference>